<accession>A0A0U2U2E7</accession>
<dbReference type="Proteomes" id="UP000061660">
    <property type="component" value="Chromosome"/>
</dbReference>
<keyword evidence="2" id="KW-1185">Reference proteome</keyword>
<organism evidence="1 2">
    <name type="scientific">Paenibacillus naphthalenovorans</name>
    <dbReference type="NCBI Taxonomy" id="162209"/>
    <lineage>
        <taxon>Bacteria</taxon>
        <taxon>Bacillati</taxon>
        <taxon>Bacillota</taxon>
        <taxon>Bacilli</taxon>
        <taxon>Bacillales</taxon>
        <taxon>Paenibacillaceae</taxon>
        <taxon>Paenibacillus</taxon>
    </lineage>
</organism>
<dbReference type="EMBL" id="CP013652">
    <property type="protein sequence ID" value="ALS20488.1"/>
    <property type="molecule type" value="Genomic_DNA"/>
</dbReference>
<dbReference type="OrthoDB" id="9801430at2"/>
<evidence type="ECO:0000313" key="2">
    <source>
        <dbReference type="Proteomes" id="UP000061660"/>
    </source>
</evidence>
<sequence>MKDLSPIPAGPGVDGWQRIPIEENHEQLVSLNRLTHRMIVRPYYYAMNIPTAIDGAYVRQGAI</sequence>
<dbReference type="AlphaFoldDB" id="A0A0U2U2E7"/>
<protein>
    <submittedName>
        <fullName evidence="1">Uncharacterized protein</fullName>
    </submittedName>
</protein>
<name>A0A0U2U2E7_9BACL</name>
<dbReference type="PATRIC" id="fig|162209.4.peg.94"/>
<dbReference type="STRING" id="162209.IJ22_00960"/>
<reference evidence="1 2" key="2">
    <citation type="journal article" date="2016" name="Genome Announc.">
        <title>Complete Genome Sequences of Two Interactive Moderate Thermophiles, Paenibacillus napthalenovorans 32O-Y and Paenibacillus sp. 32O-W.</title>
        <authorList>
            <person name="Butler R.R.III."/>
            <person name="Wang J."/>
            <person name="Stark B.C."/>
            <person name="Pombert J.F."/>
        </authorList>
    </citation>
    <scope>NUCLEOTIDE SEQUENCE [LARGE SCALE GENOMIC DNA]</scope>
    <source>
        <strain evidence="1 2">32O-Y</strain>
    </source>
</reference>
<dbReference type="KEGG" id="pnp:IJ22_00960"/>
<evidence type="ECO:0000313" key="1">
    <source>
        <dbReference type="EMBL" id="ALS20488.1"/>
    </source>
</evidence>
<proteinExistence type="predicted"/>
<reference evidence="2" key="1">
    <citation type="submission" date="2015-12" db="EMBL/GenBank/DDBJ databases">
        <title>Complete genome sequences of two moderately thermophilic Paenibacillus species.</title>
        <authorList>
            <person name="Butler R.III."/>
            <person name="Wang J."/>
            <person name="Stark B.C."/>
            <person name="Pombert J.-F."/>
        </authorList>
    </citation>
    <scope>NUCLEOTIDE SEQUENCE [LARGE SCALE GENOMIC DNA]</scope>
    <source>
        <strain evidence="2">32O-Y</strain>
    </source>
</reference>
<gene>
    <name evidence="1" type="ORF">IJ22_00960</name>
</gene>
<dbReference type="RefSeq" id="WP_054817600.1">
    <property type="nucleotide sequence ID" value="NZ_CP013652.1"/>
</dbReference>